<proteinExistence type="predicted"/>
<feature type="region of interest" description="Disordered" evidence="1">
    <location>
        <begin position="1"/>
        <end position="48"/>
    </location>
</feature>
<dbReference type="Proteomes" id="UP001596505">
    <property type="component" value="Unassembled WGS sequence"/>
</dbReference>
<evidence type="ECO:0008006" key="4">
    <source>
        <dbReference type="Google" id="ProtNLM"/>
    </source>
</evidence>
<evidence type="ECO:0000313" key="3">
    <source>
        <dbReference type="Proteomes" id="UP001596505"/>
    </source>
</evidence>
<keyword evidence="3" id="KW-1185">Reference proteome</keyword>
<feature type="compositionally biased region" description="Basic and acidic residues" evidence="1">
    <location>
        <begin position="1"/>
        <end position="15"/>
    </location>
</feature>
<reference evidence="3" key="1">
    <citation type="journal article" date="2019" name="Int. J. Syst. Evol. Microbiol.">
        <title>The Global Catalogue of Microorganisms (GCM) 10K type strain sequencing project: providing services to taxonomists for standard genome sequencing and annotation.</title>
        <authorList>
            <consortium name="The Broad Institute Genomics Platform"/>
            <consortium name="The Broad Institute Genome Sequencing Center for Infectious Disease"/>
            <person name="Wu L."/>
            <person name="Ma J."/>
        </authorList>
    </citation>
    <scope>NUCLEOTIDE SEQUENCE [LARGE SCALE GENOMIC DNA]</scope>
    <source>
        <strain evidence="3">CGMCC 1.16305</strain>
    </source>
</reference>
<comment type="caution">
    <text evidence="2">The sequence shown here is derived from an EMBL/GenBank/DDBJ whole genome shotgun (WGS) entry which is preliminary data.</text>
</comment>
<sequence>MDKKNSLKQSYESDGKMNLTEAEAKEKEQEVKDKENANMFFNSTQSSE</sequence>
<protein>
    <recommendedName>
        <fullName evidence="4">YfhE-like protein</fullName>
    </recommendedName>
</protein>
<organism evidence="2 3">
    <name type="scientific">Scopulibacillus cellulosilyticus</name>
    <dbReference type="NCBI Taxonomy" id="2665665"/>
    <lineage>
        <taxon>Bacteria</taxon>
        <taxon>Bacillati</taxon>
        <taxon>Bacillota</taxon>
        <taxon>Bacilli</taxon>
        <taxon>Bacillales</taxon>
        <taxon>Sporolactobacillaceae</taxon>
        <taxon>Scopulibacillus</taxon>
    </lineage>
</organism>
<evidence type="ECO:0000256" key="1">
    <source>
        <dbReference type="SAM" id="MobiDB-lite"/>
    </source>
</evidence>
<feature type="compositionally biased region" description="Polar residues" evidence="1">
    <location>
        <begin position="39"/>
        <end position="48"/>
    </location>
</feature>
<feature type="compositionally biased region" description="Basic and acidic residues" evidence="1">
    <location>
        <begin position="22"/>
        <end position="36"/>
    </location>
</feature>
<dbReference type="RefSeq" id="WP_380969050.1">
    <property type="nucleotide sequence ID" value="NZ_JBHTCO010000041.1"/>
</dbReference>
<evidence type="ECO:0000313" key="2">
    <source>
        <dbReference type="EMBL" id="MFC7395002.1"/>
    </source>
</evidence>
<gene>
    <name evidence="2" type="ORF">ACFQRG_18995</name>
</gene>
<name>A0ABW2Q1W8_9BACL</name>
<accession>A0ABW2Q1W8</accession>
<dbReference type="EMBL" id="JBHTCO010000041">
    <property type="protein sequence ID" value="MFC7395002.1"/>
    <property type="molecule type" value="Genomic_DNA"/>
</dbReference>